<dbReference type="Gene3D" id="3.90.215.10">
    <property type="entry name" value="Gamma Fibrinogen, chain A, domain 1"/>
    <property type="match status" value="1"/>
</dbReference>
<dbReference type="SMART" id="SM00457">
    <property type="entry name" value="MACPF"/>
    <property type="match status" value="1"/>
</dbReference>
<evidence type="ECO:0000313" key="4">
    <source>
        <dbReference type="Proteomes" id="UP000749559"/>
    </source>
</evidence>
<gene>
    <name evidence="3" type="ORF">OFUS_LOCUS24840</name>
</gene>
<keyword evidence="1" id="KW-0732">Signal</keyword>
<dbReference type="AlphaFoldDB" id="A0A8S4Q2N3"/>
<evidence type="ECO:0000313" key="3">
    <source>
        <dbReference type="EMBL" id="CAH1801009.1"/>
    </source>
</evidence>
<feature type="signal peptide" evidence="1">
    <location>
        <begin position="1"/>
        <end position="21"/>
    </location>
</feature>
<dbReference type="SUPFAM" id="SSF56496">
    <property type="entry name" value="Fibrinogen C-terminal domain-like"/>
    <property type="match status" value="1"/>
</dbReference>
<dbReference type="PROSITE" id="PS51406">
    <property type="entry name" value="FIBRINOGEN_C_2"/>
    <property type="match status" value="1"/>
</dbReference>
<dbReference type="PANTHER" id="PTHR19324:SF33">
    <property type="entry name" value="MUCIN-5AC"/>
    <property type="match status" value="1"/>
</dbReference>
<dbReference type="PANTHER" id="PTHR19324">
    <property type="entry name" value="PERFORIN-LIKE PROTEIN 1"/>
    <property type="match status" value="1"/>
</dbReference>
<dbReference type="EMBL" id="CAIIXF020000012">
    <property type="protein sequence ID" value="CAH1801009.1"/>
    <property type="molecule type" value="Genomic_DNA"/>
</dbReference>
<evidence type="ECO:0000256" key="1">
    <source>
        <dbReference type="SAM" id="SignalP"/>
    </source>
</evidence>
<dbReference type="Proteomes" id="UP000749559">
    <property type="component" value="Unassembled WGS sequence"/>
</dbReference>
<dbReference type="Pfam" id="PF16977">
    <property type="entry name" value="ApeC"/>
    <property type="match status" value="1"/>
</dbReference>
<dbReference type="InterPro" id="IPR014716">
    <property type="entry name" value="Fibrinogen_a/b/g_C_1"/>
</dbReference>
<dbReference type="InterPro" id="IPR002181">
    <property type="entry name" value="Fibrinogen_a/b/g_C_dom"/>
</dbReference>
<name>A0A8S4Q2N3_OWEFU</name>
<reference evidence="3" key="1">
    <citation type="submission" date="2022-03" db="EMBL/GenBank/DDBJ databases">
        <authorList>
            <person name="Martin C."/>
        </authorList>
    </citation>
    <scope>NUCLEOTIDE SEQUENCE</scope>
</reference>
<sequence length="764" mass="87105">RMSRLGVLILLVGVFIKLIVCQAPPRGVHFLGKGYNQVTGNPEGDPGKFGGVDPGIQDTRSIIQLTYARNKLTSDLRYKVPDQVFYGPRESCTESAVLSVVYSSESYQRGLKESVETSYSGGFMKGVLEVSFSASQRFAEMKKHTSDEKKVFFQSKNECLYGTARLRLESARSEKFKVTKSFRDAICSLPLHDTNAFMRFIDTWGTDFIDLVKLGSKETNRSEESETSFLEDVSKEVGGGFSAGGSYKLHSGSLKVDMESIRTSLISRKAQSHNRKTLKSGTKDNPEPIHLRLTSIHGVLTDNYFEGMKCPGISSMFPVAEKMKTALMGYPIWKKLSKPTGRIIRLPVAWPRGTYGLPKTNTGCPNDGTWHSGWRKHDTETNNWWSHPLHFPVNSYWKNDIYQHFCTKTDTTGYSNWPEGEYCIYKSKICPNDFEEGWIKWDDEDSNNKNMNGGYRPDMVATRDTIIFYCCRNDGHATNGIDLPMTSPFYLFPIKDYCQKVNGMKSTLEYFRFDCEDSSNKNRVGGLVPYHGTSNRDHTIHYCYYTRDLPVIQDCGADPSYIGARTIKTKDGRSFNAYCEMGWTYFSQRFDGTVNFFRNWAEYKNGFGNAKAEHFVGLDNIVSLLKQGNYKLRIDLIAWFTKTHKYAEYTTFRVADGSDKYRLTIGGYSGTAGDSMSGHNNMRFSTHDQDNDAWPFGNCAATYTGAWWYNSCHFSNLFGVYNRHPVCPRFAQCIAWYKWPGNLVAGRDNYWYSFPIFTMKIIRK</sequence>
<feature type="chain" id="PRO_5035712826" description="Fibrinogen C-terminal domain-containing protein" evidence="1">
    <location>
        <begin position="22"/>
        <end position="764"/>
    </location>
</feature>
<dbReference type="OrthoDB" id="5954510at2759"/>
<dbReference type="InterPro" id="IPR036056">
    <property type="entry name" value="Fibrinogen-like_C"/>
</dbReference>
<feature type="non-terminal residue" evidence="3">
    <location>
        <position position="1"/>
    </location>
</feature>
<comment type="caution">
    <text evidence="3">The sequence shown here is derived from an EMBL/GenBank/DDBJ whole genome shotgun (WGS) entry which is preliminary data.</text>
</comment>
<dbReference type="Pfam" id="PF00147">
    <property type="entry name" value="Fibrinogen_C"/>
    <property type="match status" value="1"/>
</dbReference>
<evidence type="ECO:0000259" key="2">
    <source>
        <dbReference type="PROSITE" id="PS51406"/>
    </source>
</evidence>
<organism evidence="3 4">
    <name type="scientific">Owenia fusiformis</name>
    <name type="common">Polychaete worm</name>
    <dbReference type="NCBI Taxonomy" id="6347"/>
    <lineage>
        <taxon>Eukaryota</taxon>
        <taxon>Metazoa</taxon>
        <taxon>Spiralia</taxon>
        <taxon>Lophotrochozoa</taxon>
        <taxon>Annelida</taxon>
        <taxon>Polychaeta</taxon>
        <taxon>Sedentaria</taxon>
        <taxon>Canalipalpata</taxon>
        <taxon>Sabellida</taxon>
        <taxon>Oweniida</taxon>
        <taxon>Oweniidae</taxon>
        <taxon>Owenia</taxon>
    </lineage>
</organism>
<protein>
    <recommendedName>
        <fullName evidence="2">Fibrinogen C-terminal domain-containing protein</fullName>
    </recommendedName>
</protein>
<dbReference type="InterPro" id="IPR020864">
    <property type="entry name" value="MACPF"/>
</dbReference>
<dbReference type="SMART" id="SM00186">
    <property type="entry name" value="FBG"/>
    <property type="match status" value="1"/>
</dbReference>
<dbReference type="CDD" id="cd00087">
    <property type="entry name" value="FReD"/>
    <property type="match status" value="1"/>
</dbReference>
<accession>A0A8S4Q2N3</accession>
<dbReference type="Pfam" id="PF01823">
    <property type="entry name" value="MACPF"/>
    <property type="match status" value="1"/>
</dbReference>
<keyword evidence="4" id="KW-1185">Reference proteome</keyword>
<proteinExistence type="predicted"/>
<feature type="domain" description="Fibrinogen C-terminal" evidence="2">
    <location>
        <begin position="546"/>
        <end position="764"/>
    </location>
</feature>
<dbReference type="InterPro" id="IPR031569">
    <property type="entry name" value="ApeC"/>
</dbReference>